<sequence>MDSSETDALQKSLEGAEQLLTQTRNLSLRARAYNQRVLSESDALAEEVLGVNRAIERDIRAARERAEQDEAWKPVLEQLLRAQSIVRGNGPAGDLRRYLKQGRSLMLRLALGSCANLVALRKDQMQTMKMEYHRFRNRSAYFMFAMPAAMVWAFRRSEAARAQDGAPTLAPVLLVGVQIFLSWMLFFYIASALRESVLKLNGSNIRPWWIHHHYWAALLCCLLLSLPVDSPTFYKSIHGMLWWPMLQAVVMIAQNRYQRRRMYTRIALGKDSSMDVVAGETVVSDGQVKIIYPMLFTLQGLQIYLGFVMLKNSYWAMLRSDGYLELETRSDELWPNRGFFIAGLMIVFMAIMNLQNTLASLARGFS</sequence>
<dbReference type="GO" id="GO:0016020">
    <property type="term" value="C:membrane"/>
    <property type="evidence" value="ECO:0007669"/>
    <property type="project" value="UniProtKB-SubCell"/>
</dbReference>
<reference evidence="7" key="1">
    <citation type="submission" date="2021-01" db="EMBL/GenBank/DDBJ databases">
        <authorList>
            <person name="Eckstrom K.M.E."/>
        </authorList>
    </citation>
    <scope>NUCLEOTIDE SEQUENCE</scope>
    <source>
        <strain evidence="7">UVCC 0001</strain>
    </source>
</reference>
<keyword evidence="3 6" id="KW-0812">Transmembrane</keyword>
<feature type="transmembrane region" description="Helical" evidence="6">
    <location>
        <begin position="169"/>
        <end position="193"/>
    </location>
</feature>
<dbReference type="PANTHER" id="PTHR21433">
    <property type="entry name" value="TRANSMEMBRANE PROTEIN INDUCED BY TUMOR NECROSIS FACTOR ALPHA"/>
    <property type="match status" value="1"/>
</dbReference>
<dbReference type="EMBL" id="JASFZW010000004">
    <property type="protein sequence ID" value="KAK2078662.1"/>
    <property type="molecule type" value="Genomic_DNA"/>
</dbReference>
<evidence type="ECO:0000256" key="6">
    <source>
        <dbReference type="SAM" id="Phobius"/>
    </source>
</evidence>
<keyword evidence="8" id="KW-1185">Reference proteome</keyword>
<keyword evidence="4 6" id="KW-1133">Transmembrane helix</keyword>
<accession>A0AAD9MIM6</accession>
<comment type="subcellular location">
    <subcellularLocation>
        <location evidence="1">Membrane</location>
        <topology evidence="1">Multi-pass membrane protein</topology>
    </subcellularLocation>
</comment>
<comment type="similarity">
    <text evidence="2">Belongs to the TMEM120 family.</text>
</comment>
<evidence type="ECO:0000256" key="3">
    <source>
        <dbReference type="ARBA" id="ARBA00022692"/>
    </source>
</evidence>
<dbReference type="InterPro" id="IPR012926">
    <property type="entry name" value="TMEM120A/B"/>
</dbReference>
<evidence type="ECO:0000256" key="4">
    <source>
        <dbReference type="ARBA" id="ARBA00022989"/>
    </source>
</evidence>
<feature type="transmembrane region" description="Helical" evidence="6">
    <location>
        <begin position="240"/>
        <end position="257"/>
    </location>
</feature>
<dbReference type="AlphaFoldDB" id="A0AAD9MIM6"/>
<dbReference type="Proteomes" id="UP001255856">
    <property type="component" value="Unassembled WGS sequence"/>
</dbReference>
<comment type="caution">
    <text evidence="7">The sequence shown here is derived from an EMBL/GenBank/DDBJ whole genome shotgun (WGS) entry which is preliminary data.</text>
</comment>
<feature type="transmembrane region" description="Helical" evidence="6">
    <location>
        <begin position="140"/>
        <end position="157"/>
    </location>
</feature>
<feature type="transmembrane region" description="Helical" evidence="6">
    <location>
        <begin position="214"/>
        <end position="234"/>
    </location>
</feature>
<evidence type="ECO:0000256" key="2">
    <source>
        <dbReference type="ARBA" id="ARBA00009700"/>
    </source>
</evidence>
<feature type="transmembrane region" description="Helical" evidence="6">
    <location>
        <begin position="290"/>
        <end position="310"/>
    </location>
</feature>
<evidence type="ECO:0000256" key="5">
    <source>
        <dbReference type="ARBA" id="ARBA00023136"/>
    </source>
</evidence>
<dbReference type="PANTHER" id="PTHR21433:SF0">
    <property type="entry name" value="TRANSMEMBRANE PROTEIN 120 HOMOLOG"/>
    <property type="match status" value="1"/>
</dbReference>
<organism evidence="7 8">
    <name type="scientific">Prototheca wickerhamii</name>
    <dbReference type="NCBI Taxonomy" id="3111"/>
    <lineage>
        <taxon>Eukaryota</taxon>
        <taxon>Viridiplantae</taxon>
        <taxon>Chlorophyta</taxon>
        <taxon>core chlorophytes</taxon>
        <taxon>Trebouxiophyceae</taxon>
        <taxon>Chlorellales</taxon>
        <taxon>Chlorellaceae</taxon>
        <taxon>Prototheca</taxon>
    </lineage>
</organism>
<dbReference type="Pfam" id="PF07851">
    <property type="entry name" value="TMEM120A-B"/>
    <property type="match status" value="1"/>
</dbReference>
<proteinExistence type="inferred from homology"/>
<feature type="transmembrane region" description="Helical" evidence="6">
    <location>
        <begin position="339"/>
        <end position="362"/>
    </location>
</feature>
<gene>
    <name evidence="7" type="ORF">QBZ16_003502</name>
</gene>
<keyword evidence="5 6" id="KW-0472">Membrane</keyword>
<evidence type="ECO:0000313" key="8">
    <source>
        <dbReference type="Proteomes" id="UP001255856"/>
    </source>
</evidence>
<evidence type="ECO:0000313" key="7">
    <source>
        <dbReference type="EMBL" id="KAK2078662.1"/>
    </source>
</evidence>
<evidence type="ECO:0000256" key="1">
    <source>
        <dbReference type="ARBA" id="ARBA00004141"/>
    </source>
</evidence>
<protein>
    <submittedName>
        <fullName evidence="7">Uncharacterized protein</fullName>
    </submittedName>
</protein>
<name>A0AAD9MIM6_PROWI</name>